<dbReference type="Proteomes" id="UP001367508">
    <property type="component" value="Unassembled WGS sequence"/>
</dbReference>
<keyword evidence="1" id="KW-1133">Transmembrane helix</keyword>
<evidence type="ECO:0000313" key="2">
    <source>
        <dbReference type="EMBL" id="KAK7339974.1"/>
    </source>
</evidence>
<organism evidence="2 3">
    <name type="scientific">Canavalia gladiata</name>
    <name type="common">Sword bean</name>
    <name type="synonym">Dolichos gladiatus</name>
    <dbReference type="NCBI Taxonomy" id="3824"/>
    <lineage>
        <taxon>Eukaryota</taxon>
        <taxon>Viridiplantae</taxon>
        <taxon>Streptophyta</taxon>
        <taxon>Embryophyta</taxon>
        <taxon>Tracheophyta</taxon>
        <taxon>Spermatophyta</taxon>
        <taxon>Magnoliopsida</taxon>
        <taxon>eudicotyledons</taxon>
        <taxon>Gunneridae</taxon>
        <taxon>Pentapetalae</taxon>
        <taxon>rosids</taxon>
        <taxon>fabids</taxon>
        <taxon>Fabales</taxon>
        <taxon>Fabaceae</taxon>
        <taxon>Papilionoideae</taxon>
        <taxon>50 kb inversion clade</taxon>
        <taxon>NPAAA clade</taxon>
        <taxon>indigoferoid/millettioid clade</taxon>
        <taxon>Phaseoleae</taxon>
        <taxon>Canavalia</taxon>
    </lineage>
</organism>
<proteinExistence type="predicted"/>
<accession>A0AAN9LPW5</accession>
<name>A0AAN9LPW5_CANGL</name>
<dbReference type="EMBL" id="JAYMYQ010000004">
    <property type="protein sequence ID" value="KAK7339974.1"/>
    <property type="molecule type" value="Genomic_DNA"/>
</dbReference>
<comment type="caution">
    <text evidence="2">The sequence shown here is derived from an EMBL/GenBank/DDBJ whole genome shotgun (WGS) entry which is preliminary data.</text>
</comment>
<protein>
    <submittedName>
        <fullName evidence="2">Uncharacterized protein</fullName>
    </submittedName>
</protein>
<evidence type="ECO:0000313" key="3">
    <source>
        <dbReference type="Proteomes" id="UP001367508"/>
    </source>
</evidence>
<sequence length="106" mass="12282">MSDIKLFRVIVVEFVYIKDFSMTLIVYMNCLVIPTSDPFSFLINLNLKLLVSFAVFYFFRGLIILSLIAAYPLPYFEKFGNPIQPSLLNLLLSLQLISELNIYGRF</sequence>
<keyword evidence="1" id="KW-0812">Transmembrane</keyword>
<keyword evidence="3" id="KW-1185">Reference proteome</keyword>
<evidence type="ECO:0000256" key="1">
    <source>
        <dbReference type="SAM" id="Phobius"/>
    </source>
</evidence>
<feature type="transmembrane region" description="Helical" evidence="1">
    <location>
        <begin position="49"/>
        <end position="71"/>
    </location>
</feature>
<dbReference type="AlphaFoldDB" id="A0AAN9LPW5"/>
<reference evidence="2 3" key="1">
    <citation type="submission" date="2024-01" db="EMBL/GenBank/DDBJ databases">
        <title>The genomes of 5 underutilized Papilionoideae crops provide insights into root nodulation and disease resistanc.</title>
        <authorList>
            <person name="Jiang F."/>
        </authorList>
    </citation>
    <scope>NUCLEOTIDE SEQUENCE [LARGE SCALE GENOMIC DNA]</scope>
    <source>
        <strain evidence="2">LVBAO_FW01</strain>
        <tissue evidence="2">Leaves</tissue>
    </source>
</reference>
<gene>
    <name evidence="2" type="ORF">VNO77_20664</name>
</gene>
<keyword evidence="1" id="KW-0472">Membrane</keyword>